<organism evidence="1 2">
    <name type="scientific">Armillaria luteobubalina</name>
    <dbReference type="NCBI Taxonomy" id="153913"/>
    <lineage>
        <taxon>Eukaryota</taxon>
        <taxon>Fungi</taxon>
        <taxon>Dikarya</taxon>
        <taxon>Basidiomycota</taxon>
        <taxon>Agaricomycotina</taxon>
        <taxon>Agaricomycetes</taxon>
        <taxon>Agaricomycetidae</taxon>
        <taxon>Agaricales</taxon>
        <taxon>Marasmiineae</taxon>
        <taxon>Physalacriaceae</taxon>
        <taxon>Armillaria</taxon>
    </lineage>
</organism>
<name>A0AA39PST6_9AGAR</name>
<dbReference type="Proteomes" id="UP001175228">
    <property type="component" value="Unassembled WGS sequence"/>
</dbReference>
<dbReference type="EMBL" id="JAUEPU010000035">
    <property type="protein sequence ID" value="KAK0489888.1"/>
    <property type="molecule type" value="Genomic_DNA"/>
</dbReference>
<evidence type="ECO:0000313" key="2">
    <source>
        <dbReference type="Proteomes" id="UP001175228"/>
    </source>
</evidence>
<protein>
    <submittedName>
        <fullName evidence="1">Uncharacterized protein</fullName>
    </submittedName>
</protein>
<proteinExistence type="predicted"/>
<keyword evidence="2" id="KW-1185">Reference proteome</keyword>
<reference evidence="1" key="1">
    <citation type="submission" date="2023-06" db="EMBL/GenBank/DDBJ databases">
        <authorList>
            <consortium name="Lawrence Berkeley National Laboratory"/>
            <person name="Ahrendt S."/>
            <person name="Sahu N."/>
            <person name="Indic B."/>
            <person name="Wong-Bajracharya J."/>
            <person name="Merenyi Z."/>
            <person name="Ke H.-M."/>
            <person name="Monk M."/>
            <person name="Kocsube S."/>
            <person name="Drula E."/>
            <person name="Lipzen A."/>
            <person name="Balint B."/>
            <person name="Henrissat B."/>
            <person name="Andreopoulos B."/>
            <person name="Martin F.M."/>
            <person name="Harder C.B."/>
            <person name="Rigling D."/>
            <person name="Ford K.L."/>
            <person name="Foster G.D."/>
            <person name="Pangilinan J."/>
            <person name="Papanicolaou A."/>
            <person name="Barry K."/>
            <person name="LaButti K."/>
            <person name="Viragh M."/>
            <person name="Koriabine M."/>
            <person name="Yan M."/>
            <person name="Riley R."/>
            <person name="Champramary S."/>
            <person name="Plett K.L."/>
            <person name="Tsai I.J."/>
            <person name="Slot J."/>
            <person name="Sipos G."/>
            <person name="Plett J."/>
            <person name="Nagy L.G."/>
            <person name="Grigoriev I.V."/>
        </authorList>
    </citation>
    <scope>NUCLEOTIDE SEQUENCE</scope>
    <source>
        <strain evidence="1">HWK02</strain>
    </source>
</reference>
<gene>
    <name evidence="1" type="ORF">EDD18DRAFT_1109760</name>
</gene>
<evidence type="ECO:0000313" key="1">
    <source>
        <dbReference type="EMBL" id="KAK0489888.1"/>
    </source>
</evidence>
<comment type="caution">
    <text evidence="1">The sequence shown here is derived from an EMBL/GenBank/DDBJ whole genome shotgun (WGS) entry which is preliminary data.</text>
</comment>
<dbReference type="AlphaFoldDB" id="A0AA39PST6"/>
<accession>A0AA39PST6</accession>
<sequence length="268" mass="29613">MWVARVWIVRDKDSQLGNGFAQVQFSLSDSPGLTIIYVPLIPLPTQKDSPGVTCGLLAFGKTQRRDHPLKVSDFNATFELRRSRVNDTFISPSTSADRAELGTSLLWVSERMNVSVFNDGDCDVYTRKLQVNNFPILSSKLANRAEEVLSYCDNPGDITIPPPLSLSDDEGQMYIRNIADRTASQRRLSYGDVLEMDSLVASKVLQGQAARRCLLVAASSQDLHKNVYGLLVVAVARSAMRAILRMVIPFFSVHNTDGRLQGGACSWS</sequence>